<name>A0ABS2Z995_9BACL</name>
<evidence type="ECO:0000256" key="1">
    <source>
        <dbReference type="ARBA" id="ARBA00038240"/>
    </source>
</evidence>
<dbReference type="EMBL" id="JAFHKS010000042">
    <property type="protein sequence ID" value="MBN3544750.1"/>
    <property type="molecule type" value="Genomic_DNA"/>
</dbReference>
<organism evidence="3 4">
    <name type="scientific">Fictibacillus barbaricus</name>
    <dbReference type="NCBI Taxonomy" id="182136"/>
    <lineage>
        <taxon>Bacteria</taxon>
        <taxon>Bacillati</taxon>
        <taxon>Bacillota</taxon>
        <taxon>Bacilli</taxon>
        <taxon>Bacillales</taxon>
        <taxon>Fictibacillaceae</taxon>
        <taxon>Fictibacillus</taxon>
    </lineage>
</organism>
<protein>
    <submittedName>
        <fullName evidence="3">Phosphotransferase</fullName>
    </submittedName>
</protein>
<dbReference type="Pfam" id="PF01636">
    <property type="entry name" value="APH"/>
    <property type="match status" value="1"/>
</dbReference>
<dbReference type="SUPFAM" id="SSF56112">
    <property type="entry name" value="Protein kinase-like (PK-like)"/>
    <property type="match status" value="1"/>
</dbReference>
<evidence type="ECO:0000313" key="4">
    <source>
        <dbReference type="Proteomes" id="UP001319060"/>
    </source>
</evidence>
<proteinExistence type="inferred from homology"/>
<reference evidence="3 4" key="1">
    <citation type="submission" date="2021-01" db="EMBL/GenBank/DDBJ databases">
        <title>Genome Sequencing of Type Strains.</title>
        <authorList>
            <person name="Lemaire J.F."/>
            <person name="Inderbitzin P."/>
            <person name="Collins S.B."/>
            <person name="Wespe N."/>
            <person name="Knight-Connoni V."/>
        </authorList>
    </citation>
    <scope>NUCLEOTIDE SEQUENCE [LARGE SCALE GENOMIC DNA]</scope>
    <source>
        <strain evidence="3 4">DSM 14730</strain>
    </source>
</reference>
<dbReference type="Proteomes" id="UP001319060">
    <property type="component" value="Unassembled WGS sequence"/>
</dbReference>
<sequence>MSELDSKALWEQLKEEAEERFNFQVLKCTPIQRGWLNQKWKMETNKGTFLIKQYNRERMKRYDLQTVKSALHIQNYSFLNGIPCPELLTHDGEVLHKSKYGELFTVMRFMEGDLIKAGTATTQQMESLGAWIGKLHNVFNDGHLPPKTETVFQLPTIGERLAYWDSVLSHCEEEHYNHLKPAFQLQKEATSTLDDSDFKSLTPGWCHRDLWVDNLLFSTNEVKAILDYDRMNFDFIELDLGRIIISTCLLNGKLNQEAVQAFVKGYRDTNKLSIEKLIVSLKLVWYMESTWWVSIIPHEGEPPKRFKEEINWLAKNLGNLEDILLEKRSKNIHVLK</sequence>
<dbReference type="InterPro" id="IPR011009">
    <property type="entry name" value="Kinase-like_dom_sf"/>
</dbReference>
<comment type="similarity">
    <text evidence="1">Belongs to the pseudomonas-type ThrB family.</text>
</comment>
<dbReference type="InterPro" id="IPR050249">
    <property type="entry name" value="Pseudomonas-type_ThrB"/>
</dbReference>
<keyword evidence="4" id="KW-1185">Reference proteome</keyword>
<evidence type="ECO:0000313" key="3">
    <source>
        <dbReference type="EMBL" id="MBN3544750.1"/>
    </source>
</evidence>
<accession>A0ABS2Z995</accession>
<dbReference type="Gene3D" id="3.30.200.20">
    <property type="entry name" value="Phosphorylase Kinase, domain 1"/>
    <property type="match status" value="1"/>
</dbReference>
<evidence type="ECO:0000259" key="2">
    <source>
        <dbReference type="Pfam" id="PF01636"/>
    </source>
</evidence>
<dbReference type="InterPro" id="IPR002575">
    <property type="entry name" value="Aminoglycoside_PTrfase"/>
</dbReference>
<comment type="caution">
    <text evidence="3">The sequence shown here is derived from an EMBL/GenBank/DDBJ whole genome shotgun (WGS) entry which is preliminary data.</text>
</comment>
<feature type="domain" description="Aminoglycoside phosphotransferase" evidence="2">
    <location>
        <begin position="28"/>
        <end position="245"/>
    </location>
</feature>
<dbReference type="PANTHER" id="PTHR21064">
    <property type="entry name" value="AMINOGLYCOSIDE PHOSPHOTRANSFERASE DOMAIN-CONTAINING PROTEIN-RELATED"/>
    <property type="match status" value="1"/>
</dbReference>
<dbReference type="PANTHER" id="PTHR21064:SF6">
    <property type="entry name" value="AMINOGLYCOSIDE PHOSPHOTRANSFERASE DOMAIN-CONTAINING PROTEIN"/>
    <property type="match status" value="1"/>
</dbReference>
<gene>
    <name evidence="3" type="ORF">JYA64_05570</name>
</gene>
<dbReference type="Gene3D" id="3.90.1200.10">
    <property type="match status" value="1"/>
</dbReference>
<dbReference type="RefSeq" id="WP_188403583.1">
    <property type="nucleotide sequence ID" value="NZ_BMCE01000002.1"/>
</dbReference>